<organism evidence="2 3">
    <name type="scientific">Tremella mesenterica</name>
    <name type="common">Jelly fungus</name>
    <dbReference type="NCBI Taxonomy" id="5217"/>
    <lineage>
        <taxon>Eukaryota</taxon>
        <taxon>Fungi</taxon>
        <taxon>Dikarya</taxon>
        <taxon>Basidiomycota</taxon>
        <taxon>Agaricomycotina</taxon>
        <taxon>Tremellomycetes</taxon>
        <taxon>Tremellales</taxon>
        <taxon>Tremellaceae</taxon>
        <taxon>Tremella</taxon>
    </lineage>
</organism>
<sequence>MTPHQTCCGDPLSTIHPVGVRIKSLLNECYVDPEWILKISQDNEDQWNAVFRTKNSDEGMMERSFGGVILDNRESAYMYQTEWGAASPVLNEEHPITCPPDSSEDEEGGDKFRLKRSGGTSECWGISENCWVDSRSHRVTLVRREEYEHQSLTWQALACRWGEHSTYLRTADQSQIIVQIFNNPDTGSSPIFELLDPLYDPRSDTVDKFKSSKPQYKYVMSEKGSTPELDSTLQYDGVHKLDSEEGVFSLDI</sequence>
<proteinExistence type="predicted"/>
<comment type="caution">
    <text evidence="2">The sequence shown here is derived from an EMBL/GenBank/DDBJ whole genome shotgun (WGS) entry which is preliminary data.</text>
</comment>
<evidence type="ECO:0000313" key="2">
    <source>
        <dbReference type="EMBL" id="RXK37158.1"/>
    </source>
</evidence>
<dbReference type="EMBL" id="SDIL01000076">
    <property type="protein sequence ID" value="RXK37158.1"/>
    <property type="molecule type" value="Genomic_DNA"/>
</dbReference>
<dbReference type="AlphaFoldDB" id="A0A4Q1BHR4"/>
<protein>
    <submittedName>
        <fullName evidence="2">Uncharacterized protein</fullName>
    </submittedName>
</protein>
<keyword evidence="3" id="KW-1185">Reference proteome</keyword>
<accession>A0A4Q1BHR4</accession>
<evidence type="ECO:0000313" key="3">
    <source>
        <dbReference type="Proteomes" id="UP000289152"/>
    </source>
</evidence>
<dbReference type="Proteomes" id="UP000289152">
    <property type="component" value="Unassembled WGS sequence"/>
</dbReference>
<gene>
    <name evidence="2" type="ORF">M231_05610</name>
</gene>
<name>A0A4Q1BHR4_TREME</name>
<evidence type="ECO:0000256" key="1">
    <source>
        <dbReference type="SAM" id="MobiDB-lite"/>
    </source>
</evidence>
<dbReference type="InParanoid" id="A0A4Q1BHR4"/>
<reference evidence="2 3" key="1">
    <citation type="submission" date="2016-06" db="EMBL/GenBank/DDBJ databases">
        <title>Evolution of pathogenesis and genome organization in the Tremellales.</title>
        <authorList>
            <person name="Cuomo C."/>
            <person name="Litvintseva A."/>
            <person name="Heitman J."/>
            <person name="Chen Y."/>
            <person name="Sun S."/>
            <person name="Springer D."/>
            <person name="Dromer F."/>
            <person name="Young S."/>
            <person name="Zeng Q."/>
            <person name="Chapman S."/>
            <person name="Gujja S."/>
            <person name="Saif S."/>
            <person name="Birren B."/>
        </authorList>
    </citation>
    <scope>NUCLEOTIDE SEQUENCE [LARGE SCALE GENOMIC DNA]</scope>
    <source>
        <strain evidence="2 3">ATCC 28783</strain>
    </source>
</reference>
<feature type="region of interest" description="Disordered" evidence="1">
    <location>
        <begin position="91"/>
        <end position="114"/>
    </location>
</feature>